<proteinExistence type="predicted"/>
<feature type="compositionally biased region" description="Basic and acidic residues" evidence="1">
    <location>
        <begin position="80"/>
        <end position="89"/>
    </location>
</feature>
<name>A0A4V6D9E0_SETVI</name>
<evidence type="ECO:0000256" key="1">
    <source>
        <dbReference type="SAM" id="MobiDB-lite"/>
    </source>
</evidence>
<keyword evidence="3" id="KW-1185">Reference proteome</keyword>
<dbReference type="Gramene" id="TKW25626">
    <property type="protein sequence ID" value="TKW25626"/>
    <property type="gene ID" value="SEVIR_3G130932v2"/>
</dbReference>
<gene>
    <name evidence="2" type="ORF">SEVIR_3G130932v2</name>
</gene>
<dbReference type="AlphaFoldDB" id="A0A4V6D9E0"/>
<reference evidence="2" key="1">
    <citation type="submission" date="2019-03" db="EMBL/GenBank/DDBJ databases">
        <title>WGS assembly of Setaria viridis.</title>
        <authorList>
            <person name="Huang P."/>
            <person name="Jenkins J."/>
            <person name="Grimwood J."/>
            <person name="Barry K."/>
            <person name="Healey A."/>
            <person name="Mamidi S."/>
            <person name="Sreedasyam A."/>
            <person name="Shu S."/>
            <person name="Feldman M."/>
            <person name="Wu J."/>
            <person name="Yu Y."/>
            <person name="Chen C."/>
            <person name="Johnson J."/>
            <person name="Rokhsar D."/>
            <person name="Baxter I."/>
            <person name="Schmutz J."/>
            <person name="Brutnell T."/>
            <person name="Kellogg E."/>
        </authorList>
    </citation>
    <scope>NUCLEOTIDE SEQUENCE [LARGE SCALE GENOMIC DNA]</scope>
</reference>
<feature type="region of interest" description="Disordered" evidence="1">
    <location>
        <begin position="79"/>
        <end position="101"/>
    </location>
</feature>
<sequence>MTRSSVHPFLDVCRSSAPTASNKAEIKGTHSGSMMKQKAVAKCYAMHASNQRGKGLGLQATTRPHMQGTSAGDIACLSIPREDRADRDPQCPPHPSSLCRL</sequence>
<evidence type="ECO:0000313" key="2">
    <source>
        <dbReference type="EMBL" id="TKW25626.1"/>
    </source>
</evidence>
<dbReference type="Proteomes" id="UP000298652">
    <property type="component" value="Chromosome 3"/>
</dbReference>
<evidence type="ECO:0000313" key="3">
    <source>
        <dbReference type="Proteomes" id="UP000298652"/>
    </source>
</evidence>
<dbReference type="EMBL" id="CM016554">
    <property type="protein sequence ID" value="TKW25626.1"/>
    <property type="molecule type" value="Genomic_DNA"/>
</dbReference>
<organism evidence="2 3">
    <name type="scientific">Setaria viridis</name>
    <name type="common">Green bristlegrass</name>
    <name type="synonym">Setaria italica subsp. viridis</name>
    <dbReference type="NCBI Taxonomy" id="4556"/>
    <lineage>
        <taxon>Eukaryota</taxon>
        <taxon>Viridiplantae</taxon>
        <taxon>Streptophyta</taxon>
        <taxon>Embryophyta</taxon>
        <taxon>Tracheophyta</taxon>
        <taxon>Spermatophyta</taxon>
        <taxon>Magnoliopsida</taxon>
        <taxon>Liliopsida</taxon>
        <taxon>Poales</taxon>
        <taxon>Poaceae</taxon>
        <taxon>PACMAD clade</taxon>
        <taxon>Panicoideae</taxon>
        <taxon>Panicodae</taxon>
        <taxon>Paniceae</taxon>
        <taxon>Cenchrinae</taxon>
        <taxon>Setaria</taxon>
    </lineage>
</organism>
<accession>A0A4V6D9E0</accession>
<protein>
    <submittedName>
        <fullName evidence="2">Uncharacterized protein</fullName>
    </submittedName>
</protein>